<dbReference type="Pfam" id="PF03070">
    <property type="entry name" value="TENA_THI-4"/>
    <property type="match status" value="1"/>
</dbReference>
<dbReference type="InterPro" id="IPR039068">
    <property type="entry name" value="PqqC-like"/>
</dbReference>
<dbReference type="RefSeq" id="WP_084671488.1">
    <property type="nucleotide sequence ID" value="NZ_FQUJ01000010.1"/>
</dbReference>
<comment type="catalytic activity">
    <reaction evidence="3">
        <text>6-(2-amino-2-carboxyethyl)-7,8-dioxo-1,2,3,4,7,8-hexahydroquinoline-2,4-dicarboxylate + 3 O2 = pyrroloquinoline quinone + 2 H2O2 + 2 H2O + H(+)</text>
        <dbReference type="Rhea" id="RHEA:10692"/>
        <dbReference type="ChEBI" id="CHEBI:15377"/>
        <dbReference type="ChEBI" id="CHEBI:15378"/>
        <dbReference type="ChEBI" id="CHEBI:15379"/>
        <dbReference type="ChEBI" id="CHEBI:16240"/>
        <dbReference type="ChEBI" id="CHEBI:58442"/>
        <dbReference type="ChEBI" id="CHEBI:58778"/>
        <dbReference type="EC" id="1.3.3.11"/>
    </reaction>
</comment>
<feature type="domain" description="Thiaminase-2/PQQC" evidence="5">
    <location>
        <begin position="38"/>
        <end position="242"/>
    </location>
</feature>
<organism evidence="6 7">
    <name type="scientific">Modicisalibacter ilicicola DSM 19980</name>
    <dbReference type="NCBI Taxonomy" id="1121942"/>
    <lineage>
        <taxon>Bacteria</taxon>
        <taxon>Pseudomonadati</taxon>
        <taxon>Pseudomonadota</taxon>
        <taxon>Gammaproteobacteria</taxon>
        <taxon>Oceanospirillales</taxon>
        <taxon>Halomonadaceae</taxon>
        <taxon>Modicisalibacter</taxon>
    </lineage>
</organism>
<keyword evidence="1 3" id="KW-0884">PQQ biosynthesis</keyword>
<dbReference type="InterPro" id="IPR004305">
    <property type="entry name" value="Thiaminase-2/PQQC"/>
</dbReference>
<dbReference type="InterPro" id="IPR011845">
    <property type="entry name" value="PqqC"/>
</dbReference>
<proteinExistence type="inferred from homology"/>
<comment type="pathway">
    <text evidence="3">Cofactor biosynthesis; pyrroloquinoline quinone biosynthesis.</text>
</comment>
<accession>A0A1M5AZ86</accession>
<evidence type="ECO:0000256" key="3">
    <source>
        <dbReference type="HAMAP-Rule" id="MF_00654"/>
    </source>
</evidence>
<dbReference type="EC" id="1.3.3.11" evidence="3"/>
<comment type="similarity">
    <text evidence="3">Belongs to the PqqC family.</text>
</comment>
<evidence type="ECO:0000313" key="6">
    <source>
        <dbReference type="EMBL" id="SHF35397.1"/>
    </source>
</evidence>
<dbReference type="GO" id="GO:0018189">
    <property type="term" value="P:pyrroloquinoline quinone biosynthetic process"/>
    <property type="evidence" value="ECO:0007669"/>
    <property type="project" value="UniProtKB-UniRule"/>
</dbReference>
<dbReference type="InterPro" id="IPR016084">
    <property type="entry name" value="Haem_Oase-like_multi-hlx"/>
</dbReference>
<evidence type="ECO:0000256" key="4">
    <source>
        <dbReference type="SAM" id="MobiDB-lite"/>
    </source>
</evidence>
<evidence type="ECO:0000313" key="7">
    <source>
        <dbReference type="Proteomes" id="UP000184346"/>
    </source>
</evidence>
<evidence type="ECO:0000256" key="2">
    <source>
        <dbReference type="ARBA" id="ARBA00023002"/>
    </source>
</evidence>
<evidence type="ECO:0000259" key="5">
    <source>
        <dbReference type="Pfam" id="PF03070"/>
    </source>
</evidence>
<comment type="function">
    <text evidence="3">Ring cyclization and eight-electron oxidation of 3a-(2-amino-2-carboxyethyl)-4,5-dioxo-4,5,6,7,8,9-hexahydroquinoline-7,9-dicarboxylic-acid to PQQ.</text>
</comment>
<reference evidence="6 7" key="1">
    <citation type="submission" date="2016-11" db="EMBL/GenBank/DDBJ databases">
        <authorList>
            <person name="Jaros S."/>
            <person name="Januszkiewicz K."/>
            <person name="Wedrychowicz H."/>
        </authorList>
    </citation>
    <scope>NUCLEOTIDE SEQUENCE [LARGE SCALE GENOMIC DNA]</scope>
    <source>
        <strain evidence="6 7">DSM 19980</strain>
    </source>
</reference>
<dbReference type="Gene3D" id="1.20.910.10">
    <property type="entry name" value="Heme oxygenase-like"/>
    <property type="match status" value="1"/>
</dbReference>
<dbReference type="UniPathway" id="UPA00539"/>
<keyword evidence="7" id="KW-1185">Reference proteome</keyword>
<name>A0A1M5AZ86_9GAMM</name>
<dbReference type="NCBIfam" id="TIGR02111">
    <property type="entry name" value="PQQ_syn_pqqC"/>
    <property type="match status" value="1"/>
</dbReference>
<protein>
    <recommendedName>
        <fullName evidence="3">Pyrroloquinoline-quinone synthase</fullName>
        <ecNumber evidence="3">1.3.3.11</ecNumber>
    </recommendedName>
    <alternativeName>
        <fullName evidence="3">Coenzyme PQQ synthesis protein C</fullName>
    </alternativeName>
    <alternativeName>
        <fullName evidence="3">Pyrroloquinoline quinone biosynthesis protein C</fullName>
    </alternativeName>
</protein>
<feature type="region of interest" description="Disordered" evidence="4">
    <location>
        <begin position="1"/>
        <end position="24"/>
    </location>
</feature>
<dbReference type="HAMAP" id="MF_00654">
    <property type="entry name" value="PQQ_syn_PqqC"/>
    <property type="match status" value="1"/>
</dbReference>
<dbReference type="PANTHER" id="PTHR40279">
    <property type="entry name" value="PQQC-LIKE PROTEIN"/>
    <property type="match status" value="1"/>
</dbReference>
<dbReference type="AlphaFoldDB" id="A0A1M5AZ86"/>
<dbReference type="SUPFAM" id="SSF48613">
    <property type="entry name" value="Heme oxygenase-like"/>
    <property type="match status" value="1"/>
</dbReference>
<dbReference type="EMBL" id="FQUJ01000010">
    <property type="protein sequence ID" value="SHF35397.1"/>
    <property type="molecule type" value="Genomic_DNA"/>
</dbReference>
<evidence type="ECO:0000256" key="1">
    <source>
        <dbReference type="ARBA" id="ARBA00022905"/>
    </source>
</evidence>
<dbReference type="PANTHER" id="PTHR40279:SF3">
    <property type="entry name" value="4-AMINOBENZOATE SYNTHASE"/>
    <property type="match status" value="1"/>
</dbReference>
<dbReference type="GO" id="GO:0033732">
    <property type="term" value="F:pyrroloquinoline-quinone synthase activity"/>
    <property type="evidence" value="ECO:0007669"/>
    <property type="project" value="UniProtKB-EC"/>
</dbReference>
<dbReference type="OrthoDB" id="9800756at2"/>
<dbReference type="Proteomes" id="UP000184346">
    <property type="component" value="Unassembled WGS sequence"/>
</dbReference>
<keyword evidence="2 3" id="KW-0560">Oxidoreductase</keyword>
<dbReference type="STRING" id="1121942.SAMN02745148_02398"/>
<sequence>MPPLTPPLATSLDASEGSGGPQDRALDRDAFHAALMAKGDYYHIHHPYQIDMAEGRATPEQLRGWVANRFYYQISIPLKDAALLANCPDAAVRRRWIQRLLDHDGHAGDSGGIEAWLALGEAVGLARVELWSQEHVLPGVRFAVDAYVNFVRRADWREGAISSLTELFAPQAHRSRLDTWPRHYPWIDPAGYAYFRKRLGEARRDVDHGLELALDLCTTSAAQQRALDILQFKLDVLWSMLDAMSLAYQLDRPPYHSVTDRRVYHRGLA</sequence>
<gene>
    <name evidence="3" type="primary">pqqC</name>
    <name evidence="6" type="ORF">SAMN02745148_02398</name>
</gene>